<dbReference type="PROSITE" id="PS51820">
    <property type="entry name" value="PA14"/>
    <property type="match status" value="3"/>
</dbReference>
<dbReference type="Gene3D" id="2.60.40.10">
    <property type="entry name" value="Immunoglobulins"/>
    <property type="match status" value="1"/>
</dbReference>
<evidence type="ECO:0000313" key="4">
    <source>
        <dbReference type="EMBL" id="KJE23929.1"/>
    </source>
</evidence>
<name>A0A0D8BIV0_9ACTN</name>
<comment type="caution">
    <text evidence="4">The sequence shown here is derived from an EMBL/GenBank/DDBJ whole genome shotgun (WGS) entry which is preliminary data.</text>
</comment>
<evidence type="ECO:0000313" key="5">
    <source>
        <dbReference type="Proteomes" id="UP000032545"/>
    </source>
</evidence>
<dbReference type="OrthoDB" id="2795102at2"/>
<dbReference type="InterPro" id="IPR013783">
    <property type="entry name" value="Ig-like_fold"/>
</dbReference>
<feature type="domain" description="PA14" evidence="3">
    <location>
        <begin position="320"/>
        <end position="457"/>
    </location>
</feature>
<feature type="domain" description="PA14" evidence="3">
    <location>
        <begin position="53"/>
        <end position="193"/>
    </location>
</feature>
<protein>
    <recommendedName>
        <fullName evidence="3">PA14 domain-containing protein</fullName>
    </recommendedName>
</protein>
<dbReference type="PANTHER" id="PTHR32208:SF21">
    <property type="entry name" value="LOW QUALITY PROTEIN: ALDEHYDE OXIDASE GLOX-LIKE"/>
    <property type="match status" value="1"/>
</dbReference>
<dbReference type="Pfam" id="PF07250">
    <property type="entry name" value="Glyoxal_oxid_N"/>
    <property type="match status" value="1"/>
</dbReference>
<dbReference type="Proteomes" id="UP000032545">
    <property type="component" value="Unassembled WGS sequence"/>
</dbReference>
<gene>
    <name evidence="4" type="ORF">FF36_01616</name>
</gene>
<dbReference type="InterPro" id="IPR037293">
    <property type="entry name" value="Gal_Oxidase_central_sf"/>
</dbReference>
<dbReference type="Pfam" id="PF09118">
    <property type="entry name" value="GO-like_E_set"/>
    <property type="match status" value="1"/>
</dbReference>
<dbReference type="SUPFAM" id="SSF56988">
    <property type="entry name" value="Anthrax protective antigen"/>
    <property type="match status" value="3"/>
</dbReference>
<keyword evidence="5" id="KW-1185">Reference proteome</keyword>
<dbReference type="Gene3D" id="3.90.182.10">
    <property type="entry name" value="Toxin - Anthrax Protective Antigen,domain 1"/>
    <property type="match status" value="2"/>
</dbReference>
<feature type="region of interest" description="Disordered" evidence="2">
    <location>
        <begin position="874"/>
        <end position="901"/>
    </location>
</feature>
<reference evidence="4 5" key="2">
    <citation type="journal article" date="2016" name="Genome Announc.">
        <title>Permanent Draft Genome Sequences for Two Variants of Frankia sp. Strain CpI1, the First Frankia Strain Isolated from Root Nodules of Comptonia peregrina.</title>
        <authorList>
            <person name="Oshone R."/>
            <person name="Hurst S.G.IV."/>
            <person name="Abebe-Akele F."/>
            <person name="Simpson S."/>
            <person name="Morris K."/>
            <person name="Thomas W.K."/>
            <person name="Tisa L.S."/>
        </authorList>
    </citation>
    <scope>NUCLEOTIDE SEQUENCE [LARGE SCALE GENOMIC DNA]</scope>
    <source>
        <strain evidence="5">CpI1-S</strain>
    </source>
</reference>
<dbReference type="InterPro" id="IPR011658">
    <property type="entry name" value="PA14_dom"/>
</dbReference>
<evidence type="ECO:0000259" key="3">
    <source>
        <dbReference type="PROSITE" id="PS51820"/>
    </source>
</evidence>
<feature type="compositionally biased region" description="Polar residues" evidence="2">
    <location>
        <begin position="874"/>
        <end position="883"/>
    </location>
</feature>
<keyword evidence="1" id="KW-0732">Signal</keyword>
<dbReference type="SMART" id="SM00758">
    <property type="entry name" value="PA14"/>
    <property type="match status" value="3"/>
</dbReference>
<evidence type="ECO:0000256" key="1">
    <source>
        <dbReference type="ARBA" id="ARBA00022729"/>
    </source>
</evidence>
<evidence type="ECO:0000256" key="2">
    <source>
        <dbReference type="SAM" id="MobiDB-lite"/>
    </source>
</evidence>
<dbReference type="Pfam" id="PF07691">
    <property type="entry name" value="PA14"/>
    <property type="match status" value="3"/>
</dbReference>
<dbReference type="GO" id="GO:0005975">
    <property type="term" value="P:carbohydrate metabolic process"/>
    <property type="evidence" value="ECO:0007669"/>
    <property type="project" value="UniProtKB-ARBA"/>
</dbReference>
<dbReference type="InterPro" id="IPR011043">
    <property type="entry name" value="Gal_Oxase/kelch_b-propeller"/>
</dbReference>
<dbReference type="PATRIC" id="fig|1502723.3.peg.6480"/>
<dbReference type="AlphaFoldDB" id="A0A0D8BIV0"/>
<proteinExistence type="predicted"/>
<dbReference type="InterPro" id="IPR014756">
    <property type="entry name" value="Ig_E-set"/>
</dbReference>
<accession>A0A0D8BIV0</accession>
<feature type="domain" description="PA14" evidence="3">
    <location>
        <begin position="190"/>
        <end position="327"/>
    </location>
</feature>
<dbReference type="SUPFAM" id="SSF50965">
    <property type="entry name" value="Galactose oxidase, central domain"/>
    <property type="match status" value="1"/>
</dbReference>
<dbReference type="CDD" id="cd02851">
    <property type="entry name" value="E_set_GO_C"/>
    <property type="match status" value="1"/>
</dbReference>
<dbReference type="InterPro" id="IPR009880">
    <property type="entry name" value="Glyoxal_oxidase_N"/>
</dbReference>
<organism evidence="4 5">
    <name type="scientific">Frankia torreyi</name>
    <dbReference type="NCBI Taxonomy" id="1856"/>
    <lineage>
        <taxon>Bacteria</taxon>
        <taxon>Bacillati</taxon>
        <taxon>Actinomycetota</taxon>
        <taxon>Actinomycetes</taxon>
        <taxon>Frankiales</taxon>
        <taxon>Frankiaceae</taxon>
        <taxon>Frankia</taxon>
    </lineage>
</organism>
<dbReference type="InterPro" id="IPR015202">
    <property type="entry name" value="GO-like_E_set"/>
</dbReference>
<sequence length="933" mass="97862" precursor="true">MRPRDLRPRDLRSRRLARPTRSGRALVAVVLASAVGQLVLLVAGSPAASAQTCLDDQWNAEFHSGTDLGGDPAGQRCDAAIDFDWSANGPGVTGIGTTGYSVRWTRQFTLAAGSYTASVTGDDGVRVLIDGQSVADGWGDHGPQTFTGTRTLTAGVHTIVVEYYQNAGGAMVEFDLTGGPAAPGGAGPDCAADEWAGTYFPNRALSGTGVPRCSAGVDYAWGDDGPGLTGIGADNFSARWTRTATFAAGTLAFTVTADDGIRVYLDDQPIIDRWRDQGPTTYTASTEVTAGSHAIRVEYYEHTGGATARVGYTLTPAAACHGLQWSAQYFGNVTLAGTPTPARCETGLHHDYGDGGPGVAGIGPDAFSARWTRVDRFAAGPITITATADDGVRVYVDDTRVIDGWNDQGPTTFTATPTVTAGVHTIVTEYYDRAGGAQIRVDYTGGGDPGPVPPPPPGGCASDCGGSWQTLSYPSSVRSVHASVLHTGNVLLVAGSGNDLSAFDAHTFKSTVWNPNTGQFKDVPVADDLFCSGHVQLPDGRILLAGGTAAYSTATANYKGLEKSYVFDPVADTYTATNDLPGGGHWYPSLTELGDGNVLAVGGLDQNAAGSVATEMFDSSRQTWLPDAQVPQTYFFWGLYPELKLMTDGRLFYAGVHTFGNAPTEAGSNIYDPATATVNDVPGLRHVNLRDQGASVLLPPAQAGRVLTLGGGNGDAGADAIDATDLIDLRQPDPHWQAGPDLPAAKMYVSAVILPDGKVLETGGGRHLRSDPVHEASIYDPVANTFTSVPPDPQDRTYHSQAFLLPDGSVAAVGNNPLDGSFSQAISVYRPWYMDRQRPAITQAADTFGYGSRQALTVDGDIGRVTLLRPASVTHQADPNQRSVDLPVSAGSQGGQISVDVPDNPNLLPPGYYMMFAQNTAGVPSVARWVRVG</sequence>
<dbReference type="EMBL" id="JYFN01000009">
    <property type="protein sequence ID" value="KJE23929.1"/>
    <property type="molecule type" value="Genomic_DNA"/>
</dbReference>
<dbReference type="Gene3D" id="2.130.10.80">
    <property type="entry name" value="Galactose oxidase/kelch, beta-propeller"/>
    <property type="match status" value="1"/>
</dbReference>
<reference evidence="5" key="1">
    <citation type="submission" date="2015-02" db="EMBL/GenBank/DDBJ databases">
        <title>Draft Genome of Frankia sp. CpI1-S.</title>
        <authorList>
            <person name="Oshone R.T."/>
            <person name="Ngom M."/>
            <person name="Ghodhbane-Gtari F."/>
            <person name="Gtari M."/>
            <person name="Morris K."/>
            <person name="Thomas K."/>
            <person name="Sen A."/>
            <person name="Tisa L.S."/>
        </authorList>
    </citation>
    <scope>NUCLEOTIDE SEQUENCE [LARGE SCALE GENOMIC DNA]</scope>
    <source>
        <strain evidence="5">CpI1-S</strain>
    </source>
</reference>
<dbReference type="SUPFAM" id="SSF81296">
    <property type="entry name" value="E set domains"/>
    <property type="match status" value="1"/>
</dbReference>
<dbReference type="RefSeq" id="WP_044884325.1">
    <property type="nucleotide sequence ID" value="NZ_JYFN01000009.1"/>
</dbReference>
<dbReference type="InterPro" id="IPR037524">
    <property type="entry name" value="PA14/GLEYA"/>
</dbReference>
<dbReference type="PANTHER" id="PTHR32208">
    <property type="entry name" value="SECRETED PROTEIN-RELATED"/>
    <property type="match status" value="1"/>
</dbReference>